<dbReference type="Gene3D" id="3.40.50.1010">
    <property type="entry name" value="5'-nuclease"/>
    <property type="match status" value="1"/>
</dbReference>
<accession>A0A0H2R0I8</accession>
<evidence type="ECO:0000313" key="2">
    <source>
        <dbReference type="EMBL" id="KLO05244.1"/>
    </source>
</evidence>
<dbReference type="InterPro" id="IPR036279">
    <property type="entry name" value="5-3_exonuclease_C_sf"/>
</dbReference>
<gene>
    <name evidence="2" type="ORF">SCHPADRAFT_896411</name>
</gene>
<dbReference type="InParanoid" id="A0A0H2R0I8"/>
<dbReference type="InterPro" id="IPR006084">
    <property type="entry name" value="XPG/Rad2"/>
</dbReference>
<dbReference type="SUPFAM" id="SSF88723">
    <property type="entry name" value="PIN domain-like"/>
    <property type="match status" value="1"/>
</dbReference>
<name>A0A0H2R0I8_9AGAM</name>
<keyword evidence="3" id="KW-1185">Reference proteome</keyword>
<dbReference type="Pfam" id="PF00867">
    <property type="entry name" value="XPG_I"/>
    <property type="match status" value="1"/>
</dbReference>
<evidence type="ECO:0000313" key="3">
    <source>
        <dbReference type="Proteomes" id="UP000053477"/>
    </source>
</evidence>
<dbReference type="PANTHER" id="PTHR11081">
    <property type="entry name" value="FLAP ENDONUCLEASE FAMILY MEMBER"/>
    <property type="match status" value="1"/>
</dbReference>
<sequence>MSLLAWLCQLSSSSLRYPHSTWGLRRSGSRQFVKHGIVRTSLDDRALKKSDPKPRLIVGIDAEQWVNEAWHLERAGLFVHDTENPMLWFIFCRLARLYGAAVAPLFVRSGAHVPGPRLDSSNSPVPPDHPIFDEMRKFVKAFGFGWHQAPAEALSELSLMNRLSHVDVVISEDSDALVYGAAEVLRRVDYLGSGTITADAMQTQVISDVDLYPLTRGSMLLVALLCGSGDLQPGVDGCEFEVAHKLSRTGLGDRLLDAATTMGATAFRNYLNSWRKCVKRELETNAKEVLDHPYITLSNNIDTSWPNLEVIKMFTNPITSISEGIRFPAAVREAANLGELARLSEFHFSFGTPIGVLKEFESRILPGVAMDALIQHTVGNISTDELKNIASITRFCPFSNRTETKYRMEVNLVPAINAVLNSLAGTRAPVDDVDVVAYVENMPEVRAKWLGWKFSWSIAHAIVQEYLLSIVNCTQN</sequence>
<dbReference type="AlphaFoldDB" id="A0A0H2R0I8"/>
<reference evidence="2 3" key="1">
    <citation type="submission" date="2015-04" db="EMBL/GenBank/DDBJ databases">
        <title>Complete genome sequence of Schizopora paradoxa KUC8140, a cosmopolitan wood degrader in East Asia.</title>
        <authorList>
            <consortium name="DOE Joint Genome Institute"/>
            <person name="Min B."/>
            <person name="Park H."/>
            <person name="Jang Y."/>
            <person name="Kim J.-J."/>
            <person name="Kim K.H."/>
            <person name="Pangilinan J."/>
            <person name="Lipzen A."/>
            <person name="Riley R."/>
            <person name="Grigoriev I.V."/>
            <person name="Spatafora J.W."/>
            <person name="Choi I.-G."/>
        </authorList>
    </citation>
    <scope>NUCLEOTIDE SEQUENCE [LARGE SCALE GENOMIC DNA]</scope>
    <source>
        <strain evidence="2 3">KUC8140</strain>
    </source>
</reference>
<dbReference type="PRINTS" id="PR00853">
    <property type="entry name" value="XPGRADSUPER"/>
</dbReference>
<dbReference type="PANTHER" id="PTHR11081:SF75">
    <property type="entry name" value="ENDONUCLEASE, PUTATIVE (AFU_ORTHOLOGUE AFUA_3G13260)-RELATED"/>
    <property type="match status" value="1"/>
</dbReference>
<dbReference type="CDD" id="cd09870">
    <property type="entry name" value="PIN_YEN1"/>
    <property type="match status" value="1"/>
</dbReference>
<dbReference type="GO" id="GO:0017108">
    <property type="term" value="F:5'-flap endonuclease activity"/>
    <property type="evidence" value="ECO:0007669"/>
    <property type="project" value="TreeGrafter"/>
</dbReference>
<dbReference type="EMBL" id="KQ086338">
    <property type="protein sequence ID" value="KLO05244.1"/>
    <property type="molecule type" value="Genomic_DNA"/>
</dbReference>
<dbReference type="GO" id="GO:0006281">
    <property type="term" value="P:DNA repair"/>
    <property type="evidence" value="ECO:0007669"/>
    <property type="project" value="UniProtKB-ARBA"/>
</dbReference>
<protein>
    <submittedName>
        <fullName evidence="2">PIN domain-like protein</fullName>
    </submittedName>
</protein>
<dbReference type="OrthoDB" id="3005703at2759"/>
<dbReference type="InterPro" id="IPR006086">
    <property type="entry name" value="XPG-I_dom"/>
</dbReference>
<feature type="domain" description="XPG-I" evidence="1">
    <location>
        <begin position="140"/>
        <end position="211"/>
    </location>
</feature>
<organism evidence="2 3">
    <name type="scientific">Schizopora paradoxa</name>
    <dbReference type="NCBI Taxonomy" id="27342"/>
    <lineage>
        <taxon>Eukaryota</taxon>
        <taxon>Fungi</taxon>
        <taxon>Dikarya</taxon>
        <taxon>Basidiomycota</taxon>
        <taxon>Agaricomycotina</taxon>
        <taxon>Agaricomycetes</taxon>
        <taxon>Hymenochaetales</taxon>
        <taxon>Schizoporaceae</taxon>
        <taxon>Schizopora</taxon>
    </lineage>
</organism>
<dbReference type="SUPFAM" id="SSF47807">
    <property type="entry name" value="5' to 3' exonuclease, C-terminal subdomain"/>
    <property type="match status" value="1"/>
</dbReference>
<dbReference type="STRING" id="27342.A0A0H2R0I8"/>
<evidence type="ECO:0000259" key="1">
    <source>
        <dbReference type="SMART" id="SM00484"/>
    </source>
</evidence>
<proteinExistence type="predicted"/>
<dbReference type="Proteomes" id="UP000053477">
    <property type="component" value="Unassembled WGS sequence"/>
</dbReference>
<dbReference type="InterPro" id="IPR029060">
    <property type="entry name" value="PIN-like_dom_sf"/>
</dbReference>
<dbReference type="SMART" id="SM00484">
    <property type="entry name" value="XPGI"/>
    <property type="match status" value="1"/>
</dbReference>